<dbReference type="PANTHER" id="PTHR30537">
    <property type="entry name" value="HTH-TYPE TRANSCRIPTIONAL REGULATOR"/>
    <property type="match status" value="1"/>
</dbReference>
<evidence type="ECO:0000256" key="2">
    <source>
        <dbReference type="ARBA" id="ARBA00023015"/>
    </source>
</evidence>
<dbReference type="InterPro" id="IPR000847">
    <property type="entry name" value="LysR_HTH_N"/>
</dbReference>
<dbReference type="SUPFAM" id="SSF53850">
    <property type="entry name" value="Periplasmic binding protein-like II"/>
    <property type="match status" value="1"/>
</dbReference>
<dbReference type="FunFam" id="1.10.10.10:FF:000001">
    <property type="entry name" value="LysR family transcriptional regulator"/>
    <property type="match status" value="1"/>
</dbReference>
<evidence type="ECO:0000313" key="6">
    <source>
        <dbReference type="EMBL" id="XCC58554.1"/>
    </source>
</evidence>
<dbReference type="InterPro" id="IPR058163">
    <property type="entry name" value="LysR-type_TF_proteobact-type"/>
</dbReference>
<protein>
    <submittedName>
        <fullName evidence="6">LysR family transcriptional regulator</fullName>
    </submittedName>
</protein>
<organism evidence="6">
    <name type="scientific">Polynucleobacter sp. UK-FUSCHL-C3</name>
    <dbReference type="NCBI Taxonomy" id="2955208"/>
    <lineage>
        <taxon>Bacteria</taxon>
        <taxon>Pseudomonadati</taxon>
        <taxon>Pseudomonadota</taxon>
        <taxon>Betaproteobacteria</taxon>
        <taxon>Burkholderiales</taxon>
        <taxon>Burkholderiaceae</taxon>
        <taxon>Polynucleobacter</taxon>
    </lineage>
</organism>
<dbReference type="InterPro" id="IPR036390">
    <property type="entry name" value="WH_DNA-bd_sf"/>
</dbReference>
<dbReference type="EMBL" id="CP099959">
    <property type="protein sequence ID" value="XCC58554.1"/>
    <property type="molecule type" value="Genomic_DNA"/>
</dbReference>
<dbReference type="InterPro" id="IPR036388">
    <property type="entry name" value="WH-like_DNA-bd_sf"/>
</dbReference>
<feature type="domain" description="HTH lysR-type" evidence="5">
    <location>
        <begin position="1"/>
        <end position="59"/>
    </location>
</feature>
<dbReference type="GO" id="GO:0003700">
    <property type="term" value="F:DNA-binding transcription factor activity"/>
    <property type="evidence" value="ECO:0007669"/>
    <property type="project" value="InterPro"/>
</dbReference>
<dbReference type="PROSITE" id="PS50931">
    <property type="entry name" value="HTH_LYSR"/>
    <property type="match status" value="1"/>
</dbReference>
<dbReference type="RefSeq" id="WP_353439816.1">
    <property type="nucleotide sequence ID" value="NZ_CP099959.1"/>
</dbReference>
<sequence>MDRIQGISLFIRVVETGSFSKAAGSLGITQPTATKHVAALEKRLGSLLLHRSTRGVTPTEIGKIYYEKCKTIVHELEDAENIAGLLQSEVQGKLMISSSVAFGRRVLTPLVLQFMGQHPQLQVSLNLDDRYINLVEEGVDLAIRMGRLSDSSLGARFLGLNPWVVVATPEYLEKNGTPSIPSDLSKHIALIYSSVQGDHRWQFTGRDGSNKSIQVNGPLYSNNLSTLLAATRNHLGIAALPWYVAYSSVQSRHLKPLLADWSLPAQEIHAVFSSPRLVPTKVSMLIDWLAGQFRGNWWTQEIGS</sequence>
<dbReference type="Gene3D" id="1.10.10.10">
    <property type="entry name" value="Winged helix-like DNA-binding domain superfamily/Winged helix DNA-binding domain"/>
    <property type="match status" value="1"/>
</dbReference>
<dbReference type="CDD" id="cd08422">
    <property type="entry name" value="PBP2_CrgA_like"/>
    <property type="match status" value="1"/>
</dbReference>
<dbReference type="Pfam" id="PF03466">
    <property type="entry name" value="LysR_substrate"/>
    <property type="match status" value="1"/>
</dbReference>
<keyword evidence="4" id="KW-0804">Transcription</keyword>
<dbReference type="SUPFAM" id="SSF46785">
    <property type="entry name" value="Winged helix' DNA-binding domain"/>
    <property type="match status" value="1"/>
</dbReference>
<evidence type="ECO:0000256" key="1">
    <source>
        <dbReference type="ARBA" id="ARBA00009437"/>
    </source>
</evidence>
<evidence type="ECO:0000256" key="3">
    <source>
        <dbReference type="ARBA" id="ARBA00023125"/>
    </source>
</evidence>
<reference evidence="6" key="1">
    <citation type="submission" date="2022-06" db="EMBL/GenBank/DDBJ databases">
        <title>New Polynucleobacter species.</title>
        <authorList>
            <person name="Hahn M.W."/>
        </authorList>
    </citation>
    <scope>NUCLEOTIDE SEQUENCE</scope>
    <source>
        <strain evidence="6">UK-FUSCHL-C3</strain>
    </source>
</reference>
<keyword evidence="2" id="KW-0805">Transcription regulation</keyword>
<keyword evidence="3" id="KW-0238">DNA-binding</keyword>
<proteinExistence type="inferred from homology"/>
<gene>
    <name evidence="6" type="ORF">NKE59_04535</name>
</gene>
<dbReference type="GO" id="GO:0043565">
    <property type="term" value="F:sequence-specific DNA binding"/>
    <property type="evidence" value="ECO:0007669"/>
    <property type="project" value="TreeGrafter"/>
</dbReference>
<dbReference type="PANTHER" id="PTHR30537:SF5">
    <property type="entry name" value="HTH-TYPE TRANSCRIPTIONAL ACTIVATOR TTDR-RELATED"/>
    <property type="match status" value="1"/>
</dbReference>
<comment type="similarity">
    <text evidence="1">Belongs to the LysR transcriptional regulatory family.</text>
</comment>
<dbReference type="AlphaFoldDB" id="A0AAU8A4W5"/>
<name>A0AAU8A4W5_9BURK</name>
<dbReference type="PRINTS" id="PR00039">
    <property type="entry name" value="HTHLYSR"/>
</dbReference>
<evidence type="ECO:0000256" key="4">
    <source>
        <dbReference type="ARBA" id="ARBA00023163"/>
    </source>
</evidence>
<dbReference type="GO" id="GO:0006351">
    <property type="term" value="P:DNA-templated transcription"/>
    <property type="evidence" value="ECO:0007669"/>
    <property type="project" value="TreeGrafter"/>
</dbReference>
<dbReference type="Gene3D" id="3.40.190.290">
    <property type="match status" value="1"/>
</dbReference>
<accession>A0AAU8A4W5</accession>
<evidence type="ECO:0000259" key="5">
    <source>
        <dbReference type="PROSITE" id="PS50931"/>
    </source>
</evidence>
<dbReference type="InterPro" id="IPR005119">
    <property type="entry name" value="LysR_subst-bd"/>
</dbReference>
<dbReference type="Pfam" id="PF00126">
    <property type="entry name" value="HTH_1"/>
    <property type="match status" value="1"/>
</dbReference>